<organism evidence="1 2">
    <name type="scientific">Spirochaeta africana (strain ATCC 700263 / DSM 8902 / Z-7692)</name>
    <dbReference type="NCBI Taxonomy" id="889378"/>
    <lineage>
        <taxon>Bacteria</taxon>
        <taxon>Pseudomonadati</taxon>
        <taxon>Spirochaetota</taxon>
        <taxon>Spirochaetia</taxon>
        <taxon>Spirochaetales</taxon>
        <taxon>Spirochaetaceae</taxon>
        <taxon>Spirochaeta</taxon>
    </lineage>
</organism>
<gene>
    <name evidence="1" type="ordered locus">Spiaf_0154</name>
</gene>
<dbReference type="HOGENOM" id="CLU_560086_0_0_12"/>
<dbReference type="KEGG" id="sfc:Spiaf_0154"/>
<reference evidence="2" key="1">
    <citation type="journal article" date="2013" name="Stand. Genomic Sci.">
        <title>Complete genome sequence of the halophilic bacterium Spirochaeta africana type strain (Z-7692(T)) from the alkaline Lake Magadi in the East African Rift.</title>
        <authorList>
            <person name="Liolos K."/>
            <person name="Abt B."/>
            <person name="Scheuner C."/>
            <person name="Teshima H."/>
            <person name="Held B."/>
            <person name="Lapidus A."/>
            <person name="Nolan M."/>
            <person name="Lucas S."/>
            <person name="Deshpande S."/>
            <person name="Cheng J.F."/>
            <person name="Tapia R."/>
            <person name="Goodwin L.A."/>
            <person name="Pitluck S."/>
            <person name="Pagani I."/>
            <person name="Ivanova N."/>
            <person name="Mavromatis K."/>
            <person name="Mikhailova N."/>
            <person name="Huntemann M."/>
            <person name="Pati A."/>
            <person name="Chen A."/>
            <person name="Palaniappan K."/>
            <person name="Land M."/>
            <person name="Rohde M."/>
            <person name="Tindall B.J."/>
            <person name="Detter J.C."/>
            <person name="Goker M."/>
            <person name="Bristow J."/>
            <person name="Eisen J.A."/>
            <person name="Markowitz V."/>
            <person name="Hugenholtz P."/>
            <person name="Woyke T."/>
            <person name="Klenk H.P."/>
            <person name="Kyrpides N.C."/>
        </authorList>
    </citation>
    <scope>NUCLEOTIDE SEQUENCE</scope>
    <source>
        <strain evidence="2">ATCC 700263 / DSM 8902 / Z-7692</strain>
    </source>
</reference>
<dbReference type="AlphaFoldDB" id="H9UFH0"/>
<keyword evidence="2" id="KW-1185">Reference proteome</keyword>
<dbReference type="PATRIC" id="fig|889378.3.peg.157"/>
<dbReference type="Proteomes" id="UP000007383">
    <property type="component" value="Chromosome"/>
</dbReference>
<sequence>MRQVIRLLSAGLALGLIALGCELPTEVQVKGSPDYQLPAGRLSINLNELLGIDDAFGVDIEESFVVDIDQSDVFDDFSLDGFTVGLVEPDGSATVNLPPSGQEGLFTISALGTYSEIEFENGTLNLPLEFDTLSAGAEAIISNVRLVTSGGAVIANADEDSITVTGNDTAAFSIDLAGAVLPNSFRLELRLEFTDGDAGHGYDLSVSPGITGAEIARISGVDFPAIDGDATYEGIELDTPDFIESATIVEGEMVLLVNTPDNWSGIEIFLEATISDGGSFSETASDTGPSPELRLPLDGLPFDGSSLEIDWNWEITGTNATIAFEAGVASLGMDVELAITDLTLEIGPDDYVFEDDDGNPFFRAEDDAFGRDEVDDDFMQDIFDSIRYASMNFAVVNQTGLNPLLELSDDGGSSFATTVDFSVTAPQQVELTEADFDHFRENFFLPVVNLIIPQGTLSLDTTGELSVGIWLEVRSEIDLKFPLGGEE</sequence>
<proteinExistence type="predicted"/>
<accession>H9UFH0</accession>
<protein>
    <submittedName>
        <fullName evidence="1">Uncharacterized protein</fullName>
    </submittedName>
</protein>
<evidence type="ECO:0000313" key="2">
    <source>
        <dbReference type="Proteomes" id="UP000007383"/>
    </source>
</evidence>
<dbReference type="EMBL" id="CP003282">
    <property type="protein sequence ID" value="AFG36263.1"/>
    <property type="molecule type" value="Genomic_DNA"/>
</dbReference>
<dbReference type="RefSeq" id="WP_014454261.1">
    <property type="nucleotide sequence ID" value="NC_017098.1"/>
</dbReference>
<dbReference type="PROSITE" id="PS51257">
    <property type="entry name" value="PROKAR_LIPOPROTEIN"/>
    <property type="match status" value="1"/>
</dbReference>
<dbReference type="STRING" id="889378.Spiaf_0154"/>
<name>H9UFH0_SPIAZ</name>
<dbReference type="OrthoDB" id="5458825at2"/>
<evidence type="ECO:0000313" key="1">
    <source>
        <dbReference type="EMBL" id="AFG36263.1"/>
    </source>
</evidence>